<sequence length="62" mass="7310">MKDLELQIKEAIKRTEERIQSSGLPPFETRSRIEEIELLGDTYQVQICFVHNQSENFLTEEV</sequence>
<gene>
    <name evidence="1" type="ORF">C900_05398</name>
</gene>
<dbReference type="RefSeq" id="WP_009582489.1">
    <property type="nucleotide sequence ID" value="NZ_AMZN01000082.1"/>
</dbReference>
<evidence type="ECO:0000313" key="1">
    <source>
        <dbReference type="EMBL" id="ELR69202.1"/>
    </source>
</evidence>
<organism evidence="1 2">
    <name type="scientific">Fulvivirga imtechensis AK7</name>
    <dbReference type="NCBI Taxonomy" id="1237149"/>
    <lineage>
        <taxon>Bacteria</taxon>
        <taxon>Pseudomonadati</taxon>
        <taxon>Bacteroidota</taxon>
        <taxon>Cytophagia</taxon>
        <taxon>Cytophagales</taxon>
        <taxon>Fulvivirgaceae</taxon>
        <taxon>Fulvivirga</taxon>
    </lineage>
</organism>
<name>L8JP94_9BACT</name>
<comment type="caution">
    <text evidence="1">The sequence shown here is derived from an EMBL/GenBank/DDBJ whole genome shotgun (WGS) entry which is preliminary data.</text>
</comment>
<accession>L8JP94</accession>
<dbReference type="AlphaFoldDB" id="L8JP94"/>
<dbReference type="EMBL" id="AMZN01000082">
    <property type="protein sequence ID" value="ELR69202.1"/>
    <property type="molecule type" value="Genomic_DNA"/>
</dbReference>
<dbReference type="STRING" id="1237149.C900_05398"/>
<protein>
    <submittedName>
        <fullName evidence="1">Uncharacterized protein</fullName>
    </submittedName>
</protein>
<evidence type="ECO:0000313" key="2">
    <source>
        <dbReference type="Proteomes" id="UP000011135"/>
    </source>
</evidence>
<proteinExistence type="predicted"/>
<keyword evidence="2" id="KW-1185">Reference proteome</keyword>
<reference evidence="1 2" key="1">
    <citation type="submission" date="2012-12" db="EMBL/GenBank/DDBJ databases">
        <title>Genome assembly of Fulvivirga imtechensis AK7.</title>
        <authorList>
            <person name="Nupur N."/>
            <person name="Khatri I."/>
            <person name="Kumar R."/>
            <person name="Subramanian S."/>
            <person name="Pinnaka A."/>
        </authorList>
    </citation>
    <scope>NUCLEOTIDE SEQUENCE [LARGE SCALE GENOMIC DNA]</scope>
    <source>
        <strain evidence="1 2">AK7</strain>
    </source>
</reference>
<dbReference type="Proteomes" id="UP000011135">
    <property type="component" value="Unassembled WGS sequence"/>
</dbReference>